<dbReference type="PANTHER" id="PTHR21015:SF28">
    <property type="entry name" value="SLL1722 PROTEIN"/>
    <property type="match status" value="1"/>
</dbReference>
<evidence type="ECO:0000313" key="3">
    <source>
        <dbReference type="Proteomes" id="UP000278398"/>
    </source>
</evidence>
<comment type="caution">
    <text evidence="2">The sequence shown here is derived from an EMBL/GenBank/DDBJ whole genome shotgun (WGS) entry which is preliminary data.</text>
</comment>
<dbReference type="Pfam" id="PF04101">
    <property type="entry name" value="Glyco_tran_28_C"/>
    <property type="match status" value="1"/>
</dbReference>
<keyword evidence="3" id="KW-1185">Reference proteome</keyword>
<organism evidence="2 3">
    <name type="scientific">Aquibium carbonis</name>
    <dbReference type="NCBI Taxonomy" id="2495581"/>
    <lineage>
        <taxon>Bacteria</taxon>
        <taxon>Pseudomonadati</taxon>
        <taxon>Pseudomonadota</taxon>
        <taxon>Alphaproteobacteria</taxon>
        <taxon>Hyphomicrobiales</taxon>
        <taxon>Phyllobacteriaceae</taxon>
        <taxon>Aquibium</taxon>
    </lineage>
</organism>
<proteinExistence type="predicted"/>
<dbReference type="GO" id="GO:0016758">
    <property type="term" value="F:hexosyltransferase activity"/>
    <property type="evidence" value="ECO:0007669"/>
    <property type="project" value="InterPro"/>
</dbReference>
<dbReference type="Proteomes" id="UP000278398">
    <property type="component" value="Unassembled WGS sequence"/>
</dbReference>
<sequence length="404" mass="44827">MDPVFDFTVLMYSHDTFGLGHLRRSRTIAHALVSHFPGVRVSIVSGSPVVDAFPFEDRVDYIQIPAANKLSNGTYASGSGELTFEQTVTARESVIREAAERIRPDMIIVDKEPLGLAREMLSTLKWAKAKGAITVLGLRDVLDAPELLREEWQRKHIVEHLALYDEIWIYGPGSFYNPLAGIDLSEAILSQTRYTGFLPRTVADEDVTEKYGRDYVLVTAGGGGDGYELMAAALNAVRQDKTPGREFLFVLGPFMTERERFEIAARAGNVPNIRIIDFDANLEAIVANSSAVVGMCGYNTFCEVISFDKRALFVPRTAPRREQAIRANRAAEFGWVDVIDIEQAKNPRRFLAAIDAVLERTTPSSAVARPDLDGLNRICALTEILLDRREEILAASETRKAAFS</sequence>
<dbReference type="Gene3D" id="3.40.50.2000">
    <property type="entry name" value="Glycogen Phosphorylase B"/>
    <property type="match status" value="1"/>
</dbReference>
<dbReference type="OrthoDB" id="9802126at2"/>
<gene>
    <name evidence="2" type="ORF">EJC49_06685</name>
</gene>
<name>A0A429Z0R9_9HYPH</name>
<reference evidence="2 3" key="1">
    <citation type="submission" date="2018-12" db="EMBL/GenBank/DDBJ databases">
        <title>Mesorhizobium carbonis sp. nov., isolated from coal mine water.</title>
        <authorList>
            <person name="Xin W."/>
            <person name="Xu Z."/>
            <person name="Xiang F."/>
            <person name="Zhang J."/>
            <person name="Xi L."/>
            <person name="Liu J."/>
        </authorList>
    </citation>
    <scope>NUCLEOTIDE SEQUENCE [LARGE SCALE GENOMIC DNA]</scope>
    <source>
        <strain evidence="2 3">B2.3</strain>
    </source>
</reference>
<protein>
    <recommendedName>
        <fullName evidence="1">Glycosyl transferase family 28 C-terminal domain-containing protein</fullName>
    </recommendedName>
</protein>
<evidence type="ECO:0000313" key="2">
    <source>
        <dbReference type="EMBL" id="RST87208.1"/>
    </source>
</evidence>
<evidence type="ECO:0000259" key="1">
    <source>
        <dbReference type="Pfam" id="PF04101"/>
    </source>
</evidence>
<dbReference type="PANTHER" id="PTHR21015">
    <property type="entry name" value="UDP-N-ACETYLGLUCOSAMINE--N-ACETYLMURAMYL-(PENTAPEPTIDE) PYROPHOSPHORYL-UNDECAPRENOL N-ACETYLGLUCOSAMINE TRANSFERASE 1"/>
    <property type="match status" value="1"/>
</dbReference>
<accession>A0A429Z0R9</accession>
<feature type="domain" description="Glycosyl transferase family 28 C-terminal" evidence="1">
    <location>
        <begin position="223"/>
        <end position="331"/>
    </location>
</feature>
<dbReference type="SUPFAM" id="SSF53756">
    <property type="entry name" value="UDP-Glycosyltransferase/glycogen phosphorylase"/>
    <property type="match status" value="1"/>
</dbReference>
<dbReference type="EMBL" id="RWKW01000025">
    <property type="protein sequence ID" value="RST87208.1"/>
    <property type="molecule type" value="Genomic_DNA"/>
</dbReference>
<dbReference type="InterPro" id="IPR007235">
    <property type="entry name" value="Glyco_trans_28_C"/>
</dbReference>
<dbReference type="AlphaFoldDB" id="A0A429Z0R9"/>